<dbReference type="eggNOG" id="KOG4658">
    <property type="taxonomic scope" value="Eukaryota"/>
</dbReference>
<feature type="domain" description="Disease resistance R13L4/SHOC-2-like LRR" evidence="10">
    <location>
        <begin position="968"/>
        <end position="1221"/>
    </location>
</feature>
<dbReference type="CDD" id="cd14798">
    <property type="entry name" value="RX-CC_like"/>
    <property type="match status" value="1"/>
</dbReference>
<dbReference type="InterPro" id="IPR055414">
    <property type="entry name" value="LRR_R13L4/SHOC2-like"/>
</dbReference>
<dbReference type="AlphaFoldDB" id="M7YIF8"/>
<dbReference type="STRING" id="4572.M7YIF8"/>
<evidence type="ECO:0000259" key="10">
    <source>
        <dbReference type="Pfam" id="PF23598"/>
    </source>
</evidence>
<feature type="domain" description="Disease resistance R13L4/SHOC-2-like LRR" evidence="10">
    <location>
        <begin position="804"/>
        <end position="903"/>
    </location>
</feature>
<dbReference type="Gene3D" id="3.80.10.10">
    <property type="entry name" value="Ribonuclease Inhibitor"/>
    <property type="match status" value="2"/>
</dbReference>
<evidence type="ECO:0000256" key="2">
    <source>
        <dbReference type="ARBA" id="ARBA00022614"/>
    </source>
</evidence>
<dbReference type="InterPro" id="IPR002182">
    <property type="entry name" value="NB-ARC"/>
</dbReference>
<evidence type="ECO:0000313" key="11">
    <source>
        <dbReference type="EMBL" id="EMS46571.1"/>
    </source>
</evidence>
<dbReference type="InterPro" id="IPR044974">
    <property type="entry name" value="Disease_R_plants"/>
</dbReference>
<keyword evidence="4" id="KW-0547">Nucleotide-binding</keyword>
<dbReference type="Gene3D" id="1.10.10.10">
    <property type="entry name" value="Winged helix-like DNA-binding domain superfamily/Winged helix DNA-binding domain"/>
    <property type="match status" value="1"/>
</dbReference>
<name>M7YIF8_TRIUA</name>
<dbReference type="Pfam" id="PF18052">
    <property type="entry name" value="Rx_N"/>
    <property type="match status" value="1"/>
</dbReference>
<evidence type="ECO:0000256" key="6">
    <source>
        <dbReference type="ARBA" id="ARBA00023054"/>
    </source>
</evidence>
<dbReference type="InterPro" id="IPR036388">
    <property type="entry name" value="WH-like_DNA-bd_sf"/>
</dbReference>
<protein>
    <submittedName>
        <fullName evidence="11">Disease resistance protein RPM1</fullName>
    </submittedName>
</protein>
<dbReference type="OrthoDB" id="662896at2759"/>
<gene>
    <name evidence="11" type="ORF">TRIUR3_20628</name>
</gene>
<dbReference type="Gene3D" id="1.10.8.430">
    <property type="entry name" value="Helical domain of apoptotic protease-activating factors"/>
    <property type="match status" value="1"/>
</dbReference>
<sequence length="1225" mass="138763">MEATALSVGKSVLNGAIRYASSALAEEVALQLGVRRDQVFITNELEMMQAFLESAHDEGDGNRVVKVWVKQVRDVAYDVEDTLQEFAVHLEKQSWWRIRRNLLDRRRVAKQMKDLRANVEDVSQRSMRYNLIKGPASKAAMAAEQSNITSAALFGIDEARHAMKQEKSKVELVQLLNEKENDLRVIAVWGTSADLGQTSIIRTLYEDPYIKSKFSCRAWVRVIHPLNPKDFVQSLVQQFHAAVGVDALLKMEKTLQELAEEFNRYVNSKRYLIVLNDLSTLEEWDLIKSCFPDKTMGSRIIVSTAQVEVASLCAGQESIVSVLRRMSADQSIYAFHQKVSQDGTGLESSSDRVTTTTDNNFIVPTGEIVEDQSEGAPDKNTIKKSFTRTTTMMIALEESHLVGREKEKVEIIMRISNQATQEYQVISVWGMGGLGKTTLVKDIYQNQELSSTFEKRACVTVMRPFNLDGLLRSLIVQLDRGSSDKKDVVGLMGKTRNTLLLMPLIGLIKEMERLIEGKRCLIVLDDVSSTEEWNMIVPHFHGIEHTSRIMVTTREENIAKLCSRRQENIYMLKDLAHKDARDLFTKKVFKKTIDLNLQYPELVEQTEQILRRCGRLPLAIVTIGGFLSNQPKTYLEWRKLNDNINSELEMNPELGTIRNVLMRSYDGLPYHLKSCFLYMPIFPEDYKIGRGRLARRWSAEGYSREVRGRSAEEIADNYFMELISRSMILPSQQSIQSTKGIDSCQVHDLIREIGVSKSMEENLVFTLEEDCSSNSQATVRHLAISSNWEGNKSEFESIVDMSRLRSITCFGEWKSFFVSDKMRLLRVLDLEDATGLHGHHIKHIGKFLHLRYLSLRGCCDIVHLPDSLGNLRQLETLDIRDTPILMLPKTIIKLRKLNNLRAGWLSENEDASFVVGEDLPKVLNNGPCNLLLVMLASCYMCILSYDDVDMSRRAMCNFLCCSLFPAMLMRIELSGVLVPRGMRKLEALRTVSVLNIGRRGKDVVKDIKRLVRLRKLGVTGVNKENGKELCSAVVGLSRLESLLIRSEGEPGLCGCLEGKFSFPETLQSLKLYGNLVKLPEWIQGLKNLVKLKLRSSRITENDAGIQVLGNLPNLAFLHLLEKSLEGEEVHLSFEQGTFPSLVVLELSIGLKKRLKSVKFEQGTAPKLEVLKFGTDTYIGCSYVFGLPYLSSLKEVLLQGSYHVTELAYVRAELAENPNRPVMKWG</sequence>
<reference evidence="11" key="1">
    <citation type="journal article" date="2013" name="Nature">
        <title>Draft genome of the wheat A-genome progenitor Triticum urartu.</title>
        <authorList>
            <person name="Ling H.Q."/>
            <person name="Zhao S."/>
            <person name="Liu D."/>
            <person name="Wang J."/>
            <person name="Sun H."/>
            <person name="Zhang C."/>
            <person name="Fan H."/>
            <person name="Li D."/>
            <person name="Dong L."/>
            <person name="Tao Y."/>
            <person name="Gao C."/>
            <person name="Wu H."/>
            <person name="Li Y."/>
            <person name="Cui Y."/>
            <person name="Guo X."/>
            <person name="Zheng S."/>
            <person name="Wang B."/>
            <person name="Yu K."/>
            <person name="Liang Q."/>
            <person name="Yang W."/>
            <person name="Lou X."/>
            <person name="Chen J."/>
            <person name="Feng M."/>
            <person name="Jian J."/>
            <person name="Zhang X."/>
            <person name="Luo G."/>
            <person name="Jiang Y."/>
            <person name="Liu J."/>
            <person name="Wang Z."/>
            <person name="Sha Y."/>
            <person name="Zhang B."/>
            <person name="Wu H."/>
            <person name="Tang D."/>
            <person name="Shen Q."/>
            <person name="Xue P."/>
            <person name="Zou S."/>
            <person name="Wang X."/>
            <person name="Liu X."/>
            <person name="Wang F."/>
            <person name="Yang Y."/>
            <person name="An X."/>
            <person name="Dong Z."/>
            <person name="Zhang K."/>
            <person name="Zhang X."/>
            <person name="Luo M.C."/>
            <person name="Dvorak J."/>
            <person name="Tong Y."/>
            <person name="Wang J."/>
            <person name="Yang H."/>
            <person name="Li Z."/>
            <person name="Wang D."/>
            <person name="Zhang A."/>
            <person name="Wang J."/>
        </authorList>
    </citation>
    <scope>NUCLEOTIDE SEQUENCE</scope>
</reference>
<feature type="domain" description="Disease resistance protein winged helix" evidence="9">
    <location>
        <begin position="681"/>
        <end position="752"/>
    </location>
</feature>
<dbReference type="PRINTS" id="PR00364">
    <property type="entry name" value="DISEASERSIST"/>
</dbReference>
<keyword evidence="3" id="KW-0677">Repeat</keyword>
<comment type="similarity">
    <text evidence="1">Belongs to the disease resistance NB-LRR family.</text>
</comment>
<dbReference type="SUPFAM" id="SSF52540">
    <property type="entry name" value="P-loop containing nucleoside triphosphate hydrolases"/>
    <property type="match status" value="2"/>
</dbReference>
<dbReference type="InterPro" id="IPR058922">
    <property type="entry name" value="WHD_DRP"/>
</dbReference>
<feature type="domain" description="Disease resistance N-terminal" evidence="8">
    <location>
        <begin position="13"/>
        <end position="96"/>
    </location>
</feature>
<evidence type="ECO:0000259" key="7">
    <source>
        <dbReference type="Pfam" id="PF00931"/>
    </source>
</evidence>
<evidence type="ECO:0000259" key="8">
    <source>
        <dbReference type="Pfam" id="PF18052"/>
    </source>
</evidence>
<dbReference type="InterPro" id="IPR042197">
    <property type="entry name" value="Apaf_helical"/>
</dbReference>
<dbReference type="GO" id="GO:0042742">
    <property type="term" value="P:defense response to bacterium"/>
    <property type="evidence" value="ECO:0007669"/>
    <property type="project" value="UniProtKB-ARBA"/>
</dbReference>
<dbReference type="GO" id="GO:0009626">
    <property type="term" value="P:plant-type hypersensitive response"/>
    <property type="evidence" value="ECO:0007669"/>
    <property type="project" value="UniProtKB-ARBA"/>
</dbReference>
<evidence type="ECO:0000256" key="5">
    <source>
        <dbReference type="ARBA" id="ARBA00022821"/>
    </source>
</evidence>
<dbReference type="Gene3D" id="1.20.5.4130">
    <property type="match status" value="1"/>
</dbReference>
<dbReference type="InterPro" id="IPR038005">
    <property type="entry name" value="RX-like_CC"/>
</dbReference>
<dbReference type="InterPro" id="IPR027417">
    <property type="entry name" value="P-loop_NTPase"/>
</dbReference>
<dbReference type="SUPFAM" id="SSF52058">
    <property type="entry name" value="L domain-like"/>
    <property type="match status" value="1"/>
</dbReference>
<evidence type="ECO:0000256" key="3">
    <source>
        <dbReference type="ARBA" id="ARBA00022737"/>
    </source>
</evidence>
<accession>M7YIF8</accession>
<evidence type="ECO:0000256" key="4">
    <source>
        <dbReference type="ARBA" id="ARBA00022741"/>
    </source>
</evidence>
<dbReference type="Pfam" id="PF00931">
    <property type="entry name" value="NB-ARC"/>
    <property type="match status" value="2"/>
</dbReference>
<dbReference type="InterPro" id="IPR032675">
    <property type="entry name" value="LRR_dom_sf"/>
</dbReference>
<feature type="domain" description="NB-ARC" evidence="7">
    <location>
        <begin position="166"/>
        <end position="341"/>
    </location>
</feature>
<dbReference type="FunFam" id="1.10.10.10:FF:000322">
    <property type="entry name" value="Probable disease resistance protein At1g63360"/>
    <property type="match status" value="1"/>
</dbReference>
<dbReference type="PANTHER" id="PTHR23155">
    <property type="entry name" value="DISEASE RESISTANCE PROTEIN RP"/>
    <property type="match status" value="1"/>
</dbReference>
<dbReference type="GO" id="GO:0043531">
    <property type="term" value="F:ADP binding"/>
    <property type="evidence" value="ECO:0007669"/>
    <property type="project" value="InterPro"/>
</dbReference>
<dbReference type="InterPro" id="IPR041118">
    <property type="entry name" value="Rx_N"/>
</dbReference>
<evidence type="ECO:0000259" key="9">
    <source>
        <dbReference type="Pfam" id="PF23559"/>
    </source>
</evidence>
<proteinExistence type="inferred from homology"/>
<dbReference type="PANTHER" id="PTHR23155:SF1114">
    <property type="entry name" value="OS02G0475500 PROTEIN"/>
    <property type="match status" value="1"/>
</dbReference>
<dbReference type="Pfam" id="PF23559">
    <property type="entry name" value="WHD_DRP"/>
    <property type="match status" value="1"/>
</dbReference>
<feature type="domain" description="NB-ARC" evidence="7">
    <location>
        <begin position="409"/>
        <end position="592"/>
    </location>
</feature>
<dbReference type="OMA" id="EHTSRIM"/>
<keyword evidence="5" id="KW-0611">Plant defense</keyword>
<dbReference type="Pfam" id="PF23598">
    <property type="entry name" value="LRR_14"/>
    <property type="match status" value="2"/>
</dbReference>
<organism evidence="11">
    <name type="scientific">Triticum urartu</name>
    <name type="common">Red wild einkorn</name>
    <name type="synonym">Crithodium urartu</name>
    <dbReference type="NCBI Taxonomy" id="4572"/>
    <lineage>
        <taxon>Eukaryota</taxon>
        <taxon>Viridiplantae</taxon>
        <taxon>Streptophyta</taxon>
        <taxon>Embryophyta</taxon>
        <taxon>Tracheophyta</taxon>
        <taxon>Spermatophyta</taxon>
        <taxon>Magnoliopsida</taxon>
        <taxon>Liliopsida</taxon>
        <taxon>Poales</taxon>
        <taxon>Poaceae</taxon>
        <taxon>BOP clade</taxon>
        <taxon>Pooideae</taxon>
        <taxon>Triticodae</taxon>
        <taxon>Triticeae</taxon>
        <taxon>Triticinae</taxon>
        <taxon>Triticum</taxon>
    </lineage>
</organism>
<dbReference type="GO" id="GO:0002758">
    <property type="term" value="P:innate immune response-activating signaling pathway"/>
    <property type="evidence" value="ECO:0007669"/>
    <property type="project" value="UniProtKB-ARBA"/>
</dbReference>
<evidence type="ECO:0000256" key="1">
    <source>
        <dbReference type="ARBA" id="ARBA00008894"/>
    </source>
</evidence>
<keyword evidence="2" id="KW-0433">Leucine-rich repeat</keyword>
<dbReference type="Gene3D" id="3.40.50.300">
    <property type="entry name" value="P-loop containing nucleotide triphosphate hydrolases"/>
    <property type="match status" value="2"/>
</dbReference>
<keyword evidence="6" id="KW-0175">Coiled coil</keyword>
<dbReference type="EMBL" id="KD272990">
    <property type="protein sequence ID" value="EMS46571.1"/>
    <property type="molecule type" value="Genomic_DNA"/>
</dbReference>